<keyword evidence="1" id="KW-0696">RNA-directed RNA polymerase</keyword>
<feature type="domain" description="RDRP core" evidence="2">
    <location>
        <begin position="428"/>
        <end position="1011"/>
    </location>
</feature>
<dbReference type="OrthoDB" id="6513042at2759"/>
<dbReference type="Proteomes" id="UP000076761">
    <property type="component" value="Unassembled WGS sequence"/>
</dbReference>
<dbReference type="PANTHER" id="PTHR23079">
    <property type="entry name" value="RNA-DEPENDENT RNA POLYMERASE"/>
    <property type="match status" value="1"/>
</dbReference>
<dbReference type="EC" id="2.7.7.48" evidence="1"/>
<proteinExistence type="inferred from homology"/>
<dbReference type="InterPro" id="IPR007855">
    <property type="entry name" value="RDRP"/>
</dbReference>
<accession>A0A165PXR3</accession>
<evidence type="ECO:0000313" key="3">
    <source>
        <dbReference type="EMBL" id="KZT21635.1"/>
    </source>
</evidence>
<dbReference type="PANTHER" id="PTHR23079:SF55">
    <property type="entry name" value="RNA-DIRECTED RNA POLYMERASE"/>
    <property type="match status" value="1"/>
</dbReference>
<dbReference type="InParanoid" id="A0A165PXR3"/>
<sequence>MDIYMKSISFSATKNEIYHQIANVLHSPDYQQYSPLPLNFHVALFPDRRGFGRGHGGSGLLTVSSVAVGTHFLSEYAGHTASKTVSVRNRRILFDKSRRPPSHEVLQSIRDSPYVEPAVREAREAQRTQLREQAVSIKAVQFGWECRDAVFSVEWERHCENCCTLHFEEDRREFRIKLWEESRTLIIAIRFATIQWSGRGDVESPMLFFSLNTAPTFESELPPSKQQEVLAAQGPRFRGTIYDVAPRTRLSYLDEAHLRVVPYTSLAMRLVCSSAADLSKFGDLARVARITQPGDFPYLVARRGLFSTQVLDEYARWVAHLDWKVAFQIEALMRGLYLDTKEILGLRADIEAIVRWDGVEHASGLIRYFEAQVKDSLSLSLGSEDPGETIQECFQRSHIEFLDQQRQSVARPRTRDSDDIFQCLHVKVSPTTMFLEGPFPERSNRVMRWYPAHHDNFLRVTFVEETLLEYRWDREVDGREFVSRRVGSIMHEGLLVAGRLLKFLAYSQSALKEHAVWFMIPFDDVTPEVIIRRIGNFDAELMLCPSRYGARISQAFSATDASVTVEAEEVILDHPDITRNGYCFTDGMGTMSRELCKDIWDELVRRRRRARKGRGRANEYPAAYQIRLMGSKGMIIIDPRLRGRVVCLPPSMIKFQAPESRQIEVARAFDRPTKYVLNRPLIMILEGLGVRYEVFEKLQDQAVEEAQSSADSLERAARLLESYGLGGSFRLVSVMLSLQKLGLPPPTDVFYEKLMEFAVNHVLRELKYHARIPVNDPGSWTLVGVADIHDFLEENEVFACVRVPGERARYLEGRILVSRSPCIHPGDARVVKALGRPPPGSPFVTEPLPDTVVFSTKGSRPLPSCLGGGDLDGDLYNVTTLEDLMPSRQEPPGSYEVAPKKLLDRPSTLDDVADFVVEYISSDVVGIIAINWLIIADQSPDGIFDSSCMLLAQLHSDAVDYPKSGQPVPLNKIPKLKFREKPDWNAPETAGINSGDYYESQRAIGKLFRRIEMPAIHSARKAARAQQRQQLHQEDADLQGLFAKLNMADSAEDDDDFAMIEALDEHVSDYIPLDFDRTVVASVWALFRRYATELYTICAANALSQSKSAVLTEEEAIVGTIVAQTSQPRKRKDLMARMREQTAFLVSDIREELGGQFNSLEERLVHGWTAWKVSNALDSFGSKSFGWIALGLIFETTKAIDEEDRFS</sequence>
<evidence type="ECO:0000256" key="1">
    <source>
        <dbReference type="RuleBase" id="RU363098"/>
    </source>
</evidence>
<evidence type="ECO:0000313" key="4">
    <source>
        <dbReference type="Proteomes" id="UP000076761"/>
    </source>
</evidence>
<dbReference type="GO" id="GO:0030422">
    <property type="term" value="P:siRNA processing"/>
    <property type="evidence" value="ECO:0007669"/>
    <property type="project" value="TreeGrafter"/>
</dbReference>
<protein>
    <recommendedName>
        <fullName evidence="1">RNA-dependent RNA polymerase</fullName>
        <ecNumber evidence="1">2.7.7.48</ecNumber>
    </recommendedName>
</protein>
<dbReference type="Pfam" id="PF05183">
    <property type="entry name" value="RdRP"/>
    <property type="match status" value="1"/>
</dbReference>
<dbReference type="InterPro" id="IPR057596">
    <property type="entry name" value="RDRP_core"/>
</dbReference>
<name>A0A165PXR3_9AGAM</name>
<keyword evidence="1" id="KW-0548">Nucleotidyltransferase</keyword>
<keyword evidence="4" id="KW-1185">Reference proteome</keyword>
<organism evidence="3 4">
    <name type="scientific">Neolentinus lepideus HHB14362 ss-1</name>
    <dbReference type="NCBI Taxonomy" id="1314782"/>
    <lineage>
        <taxon>Eukaryota</taxon>
        <taxon>Fungi</taxon>
        <taxon>Dikarya</taxon>
        <taxon>Basidiomycota</taxon>
        <taxon>Agaricomycotina</taxon>
        <taxon>Agaricomycetes</taxon>
        <taxon>Gloeophyllales</taxon>
        <taxon>Gloeophyllaceae</taxon>
        <taxon>Neolentinus</taxon>
    </lineage>
</organism>
<dbReference type="STRING" id="1314782.A0A165PXR3"/>
<keyword evidence="1" id="KW-0808">Transferase</keyword>
<comment type="catalytic activity">
    <reaction evidence="1">
        <text>RNA(n) + a ribonucleoside 5'-triphosphate = RNA(n+1) + diphosphate</text>
        <dbReference type="Rhea" id="RHEA:21248"/>
        <dbReference type="Rhea" id="RHEA-COMP:14527"/>
        <dbReference type="Rhea" id="RHEA-COMP:17342"/>
        <dbReference type="ChEBI" id="CHEBI:33019"/>
        <dbReference type="ChEBI" id="CHEBI:61557"/>
        <dbReference type="ChEBI" id="CHEBI:140395"/>
        <dbReference type="EC" id="2.7.7.48"/>
    </reaction>
</comment>
<comment type="similarity">
    <text evidence="1">Belongs to the RdRP family.</text>
</comment>
<dbReference type="GO" id="GO:0003723">
    <property type="term" value="F:RNA binding"/>
    <property type="evidence" value="ECO:0007669"/>
    <property type="project" value="UniProtKB-KW"/>
</dbReference>
<dbReference type="GO" id="GO:0031380">
    <property type="term" value="C:nuclear RNA-directed RNA polymerase complex"/>
    <property type="evidence" value="ECO:0007669"/>
    <property type="project" value="TreeGrafter"/>
</dbReference>
<reference evidence="3 4" key="1">
    <citation type="journal article" date="2016" name="Mol. Biol. Evol.">
        <title>Comparative Genomics of Early-Diverging Mushroom-Forming Fungi Provides Insights into the Origins of Lignocellulose Decay Capabilities.</title>
        <authorList>
            <person name="Nagy L.G."/>
            <person name="Riley R."/>
            <person name="Tritt A."/>
            <person name="Adam C."/>
            <person name="Daum C."/>
            <person name="Floudas D."/>
            <person name="Sun H."/>
            <person name="Yadav J.S."/>
            <person name="Pangilinan J."/>
            <person name="Larsson K.H."/>
            <person name="Matsuura K."/>
            <person name="Barry K."/>
            <person name="Labutti K."/>
            <person name="Kuo R."/>
            <person name="Ohm R.A."/>
            <person name="Bhattacharya S.S."/>
            <person name="Shirouzu T."/>
            <person name="Yoshinaga Y."/>
            <person name="Martin F.M."/>
            <person name="Grigoriev I.V."/>
            <person name="Hibbett D.S."/>
        </authorList>
    </citation>
    <scope>NUCLEOTIDE SEQUENCE [LARGE SCALE GENOMIC DNA]</scope>
    <source>
        <strain evidence="3 4">HHB14362 ss-1</strain>
    </source>
</reference>
<gene>
    <name evidence="3" type="ORF">NEOLEDRAFT_1139031</name>
</gene>
<dbReference type="GO" id="GO:0003968">
    <property type="term" value="F:RNA-directed RNA polymerase activity"/>
    <property type="evidence" value="ECO:0007669"/>
    <property type="project" value="UniProtKB-KW"/>
</dbReference>
<dbReference type="AlphaFoldDB" id="A0A165PXR3"/>
<evidence type="ECO:0000259" key="2">
    <source>
        <dbReference type="Pfam" id="PF05183"/>
    </source>
</evidence>
<keyword evidence="1" id="KW-0694">RNA-binding</keyword>
<dbReference type="EMBL" id="KV425604">
    <property type="protein sequence ID" value="KZT21635.1"/>
    <property type="molecule type" value="Genomic_DNA"/>
</dbReference>